<dbReference type="Proteomes" id="UP000503310">
    <property type="component" value="Chromosome"/>
</dbReference>
<name>A0A6H0V7X8_9BACT</name>
<dbReference type="RefSeq" id="WP_167845536.1">
    <property type="nucleotide sequence ID" value="NZ_CP047225.1"/>
</dbReference>
<dbReference type="EMBL" id="CP047225">
    <property type="protein sequence ID" value="QIW62595.1"/>
    <property type="molecule type" value="Genomic_DNA"/>
</dbReference>
<proteinExistence type="predicted"/>
<organism evidence="1 2">
    <name type="scientific">Mycoplasmopsis gallinacea</name>
    <dbReference type="NCBI Taxonomy" id="29556"/>
    <lineage>
        <taxon>Bacteria</taxon>
        <taxon>Bacillati</taxon>
        <taxon>Mycoplasmatota</taxon>
        <taxon>Mycoplasmoidales</taxon>
        <taxon>Metamycoplasmataceae</taxon>
        <taxon>Mycoplasmopsis</taxon>
    </lineage>
</organism>
<evidence type="ECO:0000313" key="2">
    <source>
        <dbReference type="Proteomes" id="UP000503310"/>
    </source>
</evidence>
<accession>A0A6H0V7X8</accession>
<gene>
    <name evidence="1" type="ORF">GOQ20_04255</name>
</gene>
<sequence>MKSKALKRSLLIVPASVPLIGLVLPLSMNTSSNNVSIKTISGNSWTFDQVNINVQDNIWKNYNSLPTSNHNARYAPYIYIYI</sequence>
<evidence type="ECO:0000313" key="1">
    <source>
        <dbReference type="EMBL" id="QIW62595.1"/>
    </source>
</evidence>
<protein>
    <submittedName>
        <fullName evidence="1">Uncharacterized protein</fullName>
    </submittedName>
</protein>
<dbReference type="AlphaFoldDB" id="A0A6H0V7X8"/>
<reference evidence="1 2" key="1">
    <citation type="submission" date="2019-12" db="EMBL/GenBank/DDBJ databases">
        <title>Sequencing and analysis of the whole genome of Mycoplasma gallinaceum strain Peacock20181011.</title>
        <authorList>
            <person name="Liu X."/>
            <person name="Qin Z."/>
            <person name="Xu H."/>
        </authorList>
    </citation>
    <scope>NUCLEOTIDE SEQUENCE [LARGE SCALE GENOMIC DNA]</scope>
    <source>
        <strain evidence="1 2">Peacock20181011</strain>
    </source>
</reference>